<dbReference type="AlphaFoldDB" id="A0A356LEI3"/>
<protein>
    <submittedName>
        <fullName evidence="1">Uncharacterized protein</fullName>
    </submittedName>
</protein>
<evidence type="ECO:0000313" key="1">
    <source>
        <dbReference type="EMBL" id="HBP29344.1"/>
    </source>
</evidence>
<dbReference type="Proteomes" id="UP000264036">
    <property type="component" value="Unassembled WGS sequence"/>
</dbReference>
<reference evidence="1 2" key="1">
    <citation type="journal article" date="2018" name="Nat. Biotechnol.">
        <title>A standardized bacterial taxonomy based on genome phylogeny substantially revises the tree of life.</title>
        <authorList>
            <person name="Parks D.H."/>
            <person name="Chuvochina M."/>
            <person name="Waite D.W."/>
            <person name="Rinke C."/>
            <person name="Skarshewski A."/>
            <person name="Chaumeil P.A."/>
            <person name="Hugenholtz P."/>
        </authorList>
    </citation>
    <scope>NUCLEOTIDE SEQUENCE [LARGE SCALE GENOMIC DNA]</scope>
    <source>
        <strain evidence="1">UBA10707</strain>
    </source>
</reference>
<proteinExistence type="predicted"/>
<evidence type="ECO:0000313" key="2">
    <source>
        <dbReference type="Proteomes" id="UP000264036"/>
    </source>
</evidence>
<name>A0A356LEI3_9BURK</name>
<accession>A0A356LEI3</accession>
<comment type="caution">
    <text evidence="1">The sequence shown here is derived from an EMBL/GenBank/DDBJ whole genome shotgun (WGS) entry which is preliminary data.</text>
</comment>
<organism evidence="1 2">
    <name type="scientific">Advenella kashmirensis</name>
    <dbReference type="NCBI Taxonomy" id="310575"/>
    <lineage>
        <taxon>Bacteria</taxon>
        <taxon>Pseudomonadati</taxon>
        <taxon>Pseudomonadota</taxon>
        <taxon>Betaproteobacteria</taxon>
        <taxon>Burkholderiales</taxon>
        <taxon>Alcaligenaceae</taxon>
    </lineage>
</organism>
<sequence>MIITELEPSCLVCTTSLVHSNYSDILYVSFDREMNIFMCGDEVSVALGKPRLIKLSVMLEKDNTLLQLPEFNCGDSFFRYKKGSAWEKIGMIEQITT</sequence>
<gene>
    <name evidence="1" type="ORF">DD666_08005</name>
</gene>
<dbReference type="EMBL" id="DOEK01000020">
    <property type="protein sequence ID" value="HBP29344.1"/>
    <property type="molecule type" value="Genomic_DNA"/>
</dbReference>